<organism evidence="5 6">
    <name type="scientific">Zasmidium cellare ATCC 36951</name>
    <dbReference type="NCBI Taxonomy" id="1080233"/>
    <lineage>
        <taxon>Eukaryota</taxon>
        <taxon>Fungi</taxon>
        <taxon>Dikarya</taxon>
        <taxon>Ascomycota</taxon>
        <taxon>Pezizomycotina</taxon>
        <taxon>Dothideomycetes</taxon>
        <taxon>Dothideomycetidae</taxon>
        <taxon>Mycosphaerellales</taxon>
        <taxon>Mycosphaerellaceae</taxon>
        <taxon>Zasmidium</taxon>
    </lineage>
</organism>
<evidence type="ECO:0000256" key="3">
    <source>
        <dbReference type="SAM" id="Coils"/>
    </source>
</evidence>
<feature type="compositionally biased region" description="Polar residues" evidence="4">
    <location>
        <begin position="502"/>
        <end position="522"/>
    </location>
</feature>
<evidence type="ECO:0000256" key="4">
    <source>
        <dbReference type="SAM" id="MobiDB-lite"/>
    </source>
</evidence>
<dbReference type="GO" id="GO:0003677">
    <property type="term" value="F:DNA binding"/>
    <property type="evidence" value="ECO:0007669"/>
    <property type="project" value="InterPro"/>
</dbReference>
<feature type="coiled-coil region" evidence="3">
    <location>
        <begin position="1221"/>
        <end position="1357"/>
    </location>
</feature>
<feature type="compositionally biased region" description="Polar residues" evidence="4">
    <location>
        <begin position="622"/>
        <end position="672"/>
    </location>
</feature>
<dbReference type="InterPro" id="IPR021006">
    <property type="entry name" value="Hda2/3"/>
</dbReference>
<dbReference type="InterPro" id="IPR038609">
    <property type="entry name" value="HDA1_su2/3_sf"/>
</dbReference>
<keyword evidence="2" id="KW-0539">Nucleus</keyword>
<dbReference type="SMART" id="SM00384">
    <property type="entry name" value="AT_hook"/>
    <property type="match status" value="2"/>
</dbReference>
<feature type="compositionally biased region" description="Polar residues" evidence="4">
    <location>
        <begin position="1106"/>
        <end position="1129"/>
    </location>
</feature>
<feature type="compositionally biased region" description="Basic and acidic residues" evidence="4">
    <location>
        <begin position="762"/>
        <end position="774"/>
    </location>
</feature>
<feature type="compositionally biased region" description="Polar residues" evidence="4">
    <location>
        <begin position="386"/>
        <end position="407"/>
    </location>
</feature>
<dbReference type="InterPro" id="IPR017956">
    <property type="entry name" value="AT_hook_DNA-bd_motif"/>
</dbReference>
<keyword evidence="6" id="KW-1185">Reference proteome</keyword>
<dbReference type="Gene3D" id="3.40.50.12360">
    <property type="match status" value="1"/>
</dbReference>
<evidence type="ECO:0000313" key="6">
    <source>
        <dbReference type="Proteomes" id="UP000799537"/>
    </source>
</evidence>
<feature type="compositionally biased region" description="Polar residues" evidence="4">
    <location>
        <begin position="778"/>
        <end position="800"/>
    </location>
</feature>
<dbReference type="OrthoDB" id="3647690at2759"/>
<evidence type="ECO:0000313" key="5">
    <source>
        <dbReference type="EMBL" id="KAF2170735.1"/>
    </source>
</evidence>
<keyword evidence="3" id="KW-0175">Coiled coil</keyword>
<evidence type="ECO:0000256" key="1">
    <source>
        <dbReference type="ARBA" id="ARBA00004123"/>
    </source>
</evidence>
<feature type="compositionally biased region" description="Polar residues" evidence="4">
    <location>
        <begin position="236"/>
        <end position="245"/>
    </location>
</feature>
<feature type="region of interest" description="Disordered" evidence="4">
    <location>
        <begin position="360"/>
        <end position="706"/>
    </location>
</feature>
<dbReference type="EMBL" id="ML993584">
    <property type="protein sequence ID" value="KAF2170735.1"/>
    <property type="molecule type" value="Genomic_DNA"/>
</dbReference>
<feature type="compositionally biased region" description="Polar residues" evidence="4">
    <location>
        <begin position="173"/>
        <end position="185"/>
    </location>
</feature>
<dbReference type="GeneID" id="54557885"/>
<feature type="compositionally biased region" description="Polar residues" evidence="4">
    <location>
        <begin position="256"/>
        <end position="269"/>
    </location>
</feature>
<feature type="compositionally biased region" description="Polar residues" evidence="4">
    <location>
        <begin position="534"/>
        <end position="558"/>
    </location>
</feature>
<feature type="compositionally biased region" description="Acidic residues" evidence="4">
    <location>
        <begin position="202"/>
        <end position="211"/>
    </location>
</feature>
<protein>
    <recommendedName>
        <fullName evidence="7">Chromo domain-containing protein</fullName>
    </recommendedName>
</protein>
<feature type="compositionally biased region" description="Pro residues" evidence="4">
    <location>
        <begin position="562"/>
        <end position="573"/>
    </location>
</feature>
<feature type="region of interest" description="Disordered" evidence="4">
    <location>
        <begin position="1"/>
        <end position="42"/>
    </location>
</feature>
<feature type="compositionally biased region" description="Basic and acidic residues" evidence="4">
    <location>
        <begin position="17"/>
        <end position="42"/>
    </location>
</feature>
<dbReference type="GO" id="GO:0070823">
    <property type="term" value="C:HDA1 complex"/>
    <property type="evidence" value="ECO:0007669"/>
    <property type="project" value="InterPro"/>
</dbReference>
<dbReference type="PROSITE" id="PS00354">
    <property type="entry name" value="HMGI_Y"/>
    <property type="match status" value="1"/>
</dbReference>
<feature type="region of interest" description="Disordered" evidence="4">
    <location>
        <begin position="741"/>
        <end position="806"/>
    </location>
</feature>
<evidence type="ECO:0000256" key="2">
    <source>
        <dbReference type="ARBA" id="ARBA00023242"/>
    </source>
</evidence>
<feature type="compositionally biased region" description="Polar residues" evidence="4">
    <location>
        <begin position="574"/>
        <end position="600"/>
    </location>
</feature>
<accession>A0A6A6CUL1</accession>
<feature type="region of interest" description="Disordered" evidence="4">
    <location>
        <begin position="59"/>
        <end position="78"/>
    </location>
</feature>
<dbReference type="GO" id="GO:0006355">
    <property type="term" value="P:regulation of DNA-templated transcription"/>
    <property type="evidence" value="ECO:0007669"/>
    <property type="project" value="InterPro"/>
</dbReference>
<sequence>MAKRKRSSSTLLGTPESGRDKRRREEVKTTPHPHGNVDPERLYKVRAILQETEDQYEIDWADDEVTGESYEPTWEPKKNANRLAVEEWEARKEALKQIEEPPAATAAATPAPVKRGRGRPRKYPVQPVESAAKRPRGRPPKNRPVPETSLSDTEAATPSFAKPPPARNRKVIESSSPEQGQQSDFSPRPEPAPSSSANDPGTELEIEESDTEGALTVDDGDNPSQLSLTRFEGEQVQVQLGNPPSSFDAGAYEKLSPQTSPVSNTQRSPNVVPGVESQDPVPPTQSQVTSTETGNGTSLVIPDSQSQLLYEESSSFKGFSTVSGSRRHSTAQSEAVSAVRQSPIAASKTQIASSAFKKSTLNSAAASQVFPGADTTTGRAELEGAANTTPEHTDCNQDNSTSQQRSSLVEGRIGFGPTHQEQEQASSGALQDDDTVEADSQLRRELRNSSAHGRPEGAVTSGHQPLYPQKPASNSGSVPEASQHESLQHNTQGRSPRHSKHPTQLDQSRISTPANTQTNQSVVDGEDAQRPIIVSSNEDQEQSPYSSLGPSFTLQSRSSHYRPPPAGQKPPPSSATHPRSSLANESPANAANSTSVSHSLPSAPRESESQSQEQPSERRQDPSTQYSSPFQTQIRPPLESLSTNRVGRSKADTTASAQKSHSQPSPRQTLDYSQFPLVPSQSLGFLGESAPPQLDTPEDMAKTPSPKETLLQIQNNGQPASSLPPLISAEVTAAQRTARLSLPPEGGRSPSMIPAMEPSPEVTKEEMNTSERYETLLPQAQGSNSGNETHNTNGESTSRPLQEPEADPEIANVHDVPVGLFGIQRDSYLQNLWLHDDMIKKFLQERDPSESLLKQADGLFDRLRCIVMHPDLVNPEALSQLSTPERQAQWDCDSSAKFRFLREFINNQSDRSFHIAIVVRGQKVADMLEMLLKGSHVSFKKSYPPTNEELPEQESSEHEEPSVKSAVRATIVDLDQEALDIEPADIVIAMDGLVQYQHPTVRAYRQHKRHESMSWANDWAGLYILVAPRTIEHIERSLLPGLTGKARTRTLLTAINQFHDHFSKKGDGKGQLPSLKQAAQDVVDYLEDPEAEWPLEPLSVIENLDSQTDTDGVSGLDQQSSSAQESNSVKRPLDSADDATSSGDVSKRPRLESDADVMPATINPQDVEITHVSDSLGHGTQSNLLPVSELYASGEASTAEQHLHQVFEEQQNRLEGHVKALEDLQYRHEDQRVELVQVQRERDGAIATASAAVERMRVTETNSSALRAERTELKEKLEEANRKLLDHTVPERAEFEALRAEMEQAKADRDKAEKRAQAAQKELEYSREMYQDCSSRARDLALEKAELEKELVVASARAEGEAARARQASQDMRYKLFERENAKLKAVLQDREAGLKFRDEEITRLKEATRGRMGTRQSSVPRSPRVGSPIKGRVGAGSRQASPAAGDVRVGRGGHPLRRSD</sequence>
<dbReference type="Proteomes" id="UP000799537">
    <property type="component" value="Unassembled WGS sequence"/>
</dbReference>
<reference evidence="5" key="1">
    <citation type="journal article" date="2020" name="Stud. Mycol.">
        <title>101 Dothideomycetes genomes: a test case for predicting lifestyles and emergence of pathogens.</title>
        <authorList>
            <person name="Haridas S."/>
            <person name="Albert R."/>
            <person name="Binder M."/>
            <person name="Bloem J."/>
            <person name="Labutti K."/>
            <person name="Salamov A."/>
            <person name="Andreopoulos B."/>
            <person name="Baker S."/>
            <person name="Barry K."/>
            <person name="Bills G."/>
            <person name="Bluhm B."/>
            <person name="Cannon C."/>
            <person name="Castanera R."/>
            <person name="Culley D."/>
            <person name="Daum C."/>
            <person name="Ezra D."/>
            <person name="Gonzalez J."/>
            <person name="Henrissat B."/>
            <person name="Kuo A."/>
            <person name="Liang C."/>
            <person name="Lipzen A."/>
            <person name="Lutzoni F."/>
            <person name="Magnuson J."/>
            <person name="Mondo S."/>
            <person name="Nolan M."/>
            <person name="Ohm R."/>
            <person name="Pangilinan J."/>
            <person name="Park H.-J."/>
            <person name="Ramirez L."/>
            <person name="Alfaro M."/>
            <person name="Sun H."/>
            <person name="Tritt A."/>
            <person name="Yoshinaga Y."/>
            <person name="Zwiers L.-H."/>
            <person name="Turgeon B."/>
            <person name="Goodwin S."/>
            <person name="Spatafora J."/>
            <person name="Crous P."/>
            <person name="Grigoriev I."/>
        </authorList>
    </citation>
    <scope>NUCLEOTIDE SEQUENCE</scope>
    <source>
        <strain evidence="5">ATCC 36951</strain>
    </source>
</reference>
<proteinExistence type="predicted"/>
<feature type="region of interest" description="Disordered" evidence="4">
    <location>
        <begin position="942"/>
        <end position="964"/>
    </location>
</feature>
<dbReference type="InterPro" id="IPR000637">
    <property type="entry name" value="HMGI/Y_DNA-bd_CS"/>
</dbReference>
<dbReference type="PRINTS" id="PR00929">
    <property type="entry name" value="ATHOOK"/>
</dbReference>
<feature type="region of interest" description="Disordered" evidence="4">
    <location>
        <begin position="1406"/>
        <end position="1461"/>
    </location>
</feature>
<evidence type="ECO:0008006" key="7">
    <source>
        <dbReference type="Google" id="ProtNLM"/>
    </source>
</evidence>
<feature type="compositionally biased region" description="Polar residues" evidence="4">
    <location>
        <begin position="284"/>
        <end position="298"/>
    </location>
</feature>
<feature type="region of interest" description="Disordered" evidence="4">
    <location>
        <begin position="1106"/>
        <end position="1160"/>
    </location>
</feature>
<dbReference type="RefSeq" id="XP_033671624.1">
    <property type="nucleotide sequence ID" value="XM_033804613.1"/>
</dbReference>
<comment type="subcellular location">
    <subcellularLocation>
        <location evidence="1">Nucleus</location>
    </subcellularLocation>
</comment>
<name>A0A6A6CUL1_ZASCE</name>
<feature type="compositionally biased region" description="Low complexity" evidence="4">
    <location>
        <begin position="1418"/>
        <end position="1429"/>
    </location>
</feature>
<feature type="region of interest" description="Disordered" evidence="4">
    <location>
        <begin position="93"/>
        <end position="299"/>
    </location>
</feature>
<dbReference type="Pfam" id="PF11496">
    <property type="entry name" value="HDA2-3"/>
    <property type="match status" value="1"/>
</dbReference>
<gene>
    <name evidence="5" type="ORF">M409DRAFT_18707</name>
</gene>
<feature type="compositionally biased region" description="Low complexity" evidence="4">
    <location>
        <begin position="101"/>
        <end position="112"/>
    </location>
</feature>